<name>A0A5C4JAM0_9ACTN</name>
<dbReference type="CDD" id="cd16936">
    <property type="entry name" value="HATPase_RsbW-like"/>
    <property type="match status" value="1"/>
</dbReference>
<dbReference type="AlphaFoldDB" id="A0A5C4JAM0"/>
<dbReference type="GO" id="GO:0004674">
    <property type="term" value="F:protein serine/threonine kinase activity"/>
    <property type="evidence" value="ECO:0007669"/>
    <property type="project" value="UniProtKB-KW"/>
</dbReference>
<dbReference type="Proteomes" id="UP000309174">
    <property type="component" value="Unassembled WGS sequence"/>
</dbReference>
<keyword evidence="3" id="KW-0067">ATP-binding</keyword>
<dbReference type="SUPFAM" id="SSF55874">
    <property type="entry name" value="ATPase domain of HSP90 chaperone/DNA topoisomerase II/histidine kinase"/>
    <property type="match status" value="1"/>
</dbReference>
<keyword evidence="1" id="KW-0808">Transferase</keyword>
<accession>A0A5C4JAM0</accession>
<keyword evidence="1" id="KW-0723">Serine/threonine-protein kinase</keyword>
<proteinExistence type="predicted"/>
<evidence type="ECO:0000259" key="2">
    <source>
        <dbReference type="Pfam" id="PF13581"/>
    </source>
</evidence>
<dbReference type="OrthoDB" id="3474613at2"/>
<dbReference type="InterPro" id="IPR050267">
    <property type="entry name" value="Anti-sigma-factor_SerPK"/>
</dbReference>
<dbReference type="EMBL" id="VCKW01000111">
    <property type="protein sequence ID" value="TMQ96189.1"/>
    <property type="molecule type" value="Genomic_DNA"/>
</dbReference>
<keyword evidence="1" id="KW-0418">Kinase</keyword>
<dbReference type="InterPro" id="IPR003594">
    <property type="entry name" value="HATPase_dom"/>
</dbReference>
<dbReference type="GO" id="GO:0005524">
    <property type="term" value="F:ATP binding"/>
    <property type="evidence" value="ECO:0007669"/>
    <property type="project" value="UniProtKB-KW"/>
</dbReference>
<dbReference type="PANTHER" id="PTHR35526">
    <property type="entry name" value="ANTI-SIGMA-F FACTOR RSBW-RELATED"/>
    <property type="match status" value="1"/>
</dbReference>
<evidence type="ECO:0000256" key="1">
    <source>
        <dbReference type="ARBA" id="ARBA00022527"/>
    </source>
</evidence>
<dbReference type="PANTHER" id="PTHR35526:SF3">
    <property type="entry name" value="ANTI-SIGMA-F FACTOR RSBW"/>
    <property type="match status" value="1"/>
</dbReference>
<dbReference type="Pfam" id="PF13581">
    <property type="entry name" value="HATPase_c_2"/>
    <property type="match status" value="1"/>
</dbReference>
<evidence type="ECO:0000313" key="4">
    <source>
        <dbReference type="Proteomes" id="UP000309174"/>
    </source>
</evidence>
<evidence type="ECO:0000313" key="3">
    <source>
        <dbReference type="EMBL" id="TMQ96189.1"/>
    </source>
</evidence>
<sequence>MAGCGVHLGVATTGGLDVTFRAARTVPGQVRTLVELRLVEWGQAGLVDDVTLIASELVTNAVCHTSGKEIRVRFTREPHGVLLQVWDGSDSMPARGRAVETVADAAVPDAAALEAGHQDGTGGRGLPIVEALAHRWGVAPTEPNGKWTWARVLA</sequence>
<feature type="domain" description="Histidine kinase/HSP90-like ATPase" evidence="2">
    <location>
        <begin position="43"/>
        <end position="150"/>
    </location>
</feature>
<gene>
    <name evidence="3" type="ORF">ETD83_21720</name>
</gene>
<keyword evidence="3" id="KW-0547">Nucleotide-binding</keyword>
<comment type="caution">
    <text evidence="3">The sequence shown here is derived from an EMBL/GenBank/DDBJ whole genome shotgun (WGS) entry which is preliminary data.</text>
</comment>
<keyword evidence="4" id="KW-1185">Reference proteome</keyword>
<reference evidence="3 4" key="1">
    <citation type="submission" date="2019-05" db="EMBL/GenBank/DDBJ databases">
        <title>Draft genome sequence of Actinomadura sp. 14C53.</title>
        <authorList>
            <person name="Saricaoglu S."/>
            <person name="Isik K."/>
        </authorList>
    </citation>
    <scope>NUCLEOTIDE SEQUENCE [LARGE SCALE GENOMIC DNA]</scope>
    <source>
        <strain evidence="3 4">14C53</strain>
    </source>
</reference>
<dbReference type="Gene3D" id="3.30.565.10">
    <property type="entry name" value="Histidine kinase-like ATPase, C-terminal domain"/>
    <property type="match status" value="1"/>
</dbReference>
<protein>
    <submittedName>
        <fullName evidence="3">ATP-binding protein</fullName>
    </submittedName>
</protein>
<dbReference type="InterPro" id="IPR036890">
    <property type="entry name" value="HATPase_C_sf"/>
</dbReference>
<organism evidence="3 4">
    <name type="scientific">Actinomadura soli</name>
    <dbReference type="NCBI Taxonomy" id="2508997"/>
    <lineage>
        <taxon>Bacteria</taxon>
        <taxon>Bacillati</taxon>
        <taxon>Actinomycetota</taxon>
        <taxon>Actinomycetes</taxon>
        <taxon>Streptosporangiales</taxon>
        <taxon>Thermomonosporaceae</taxon>
        <taxon>Actinomadura</taxon>
    </lineage>
</organism>